<reference evidence="3" key="2">
    <citation type="submission" date="2021-12" db="EMBL/GenBank/DDBJ databases">
        <title>Resequencing data analysis of finger millet.</title>
        <authorList>
            <person name="Hatakeyama M."/>
            <person name="Aluri S."/>
            <person name="Balachadran M.T."/>
            <person name="Sivarajan S.R."/>
            <person name="Poveda L."/>
            <person name="Shimizu-Inatsugi R."/>
            <person name="Schlapbach R."/>
            <person name="Sreeman S.M."/>
            <person name="Shimizu K.K."/>
        </authorList>
    </citation>
    <scope>NUCLEOTIDE SEQUENCE</scope>
</reference>
<evidence type="ECO:0000313" key="3">
    <source>
        <dbReference type="EMBL" id="GJN07766.1"/>
    </source>
</evidence>
<keyword evidence="4" id="KW-1185">Reference proteome</keyword>
<evidence type="ECO:0000256" key="1">
    <source>
        <dbReference type="SAM" id="Phobius"/>
    </source>
</evidence>
<evidence type="ECO:0000256" key="2">
    <source>
        <dbReference type="SAM" id="SignalP"/>
    </source>
</evidence>
<evidence type="ECO:0000313" key="4">
    <source>
        <dbReference type="Proteomes" id="UP001054889"/>
    </source>
</evidence>
<keyword evidence="2" id="KW-0732">Signal</keyword>
<name>A0AAV5DBT7_ELECO</name>
<keyword evidence="1" id="KW-0472">Membrane</keyword>
<dbReference type="Proteomes" id="UP001054889">
    <property type="component" value="Unassembled WGS sequence"/>
</dbReference>
<feature type="transmembrane region" description="Helical" evidence="1">
    <location>
        <begin position="132"/>
        <end position="152"/>
    </location>
</feature>
<accession>A0AAV5DBT7</accession>
<keyword evidence="1" id="KW-0812">Transmembrane</keyword>
<feature type="chain" id="PRO_5043484222" evidence="2">
    <location>
        <begin position="23"/>
        <end position="200"/>
    </location>
</feature>
<organism evidence="3 4">
    <name type="scientific">Eleusine coracana subsp. coracana</name>
    <dbReference type="NCBI Taxonomy" id="191504"/>
    <lineage>
        <taxon>Eukaryota</taxon>
        <taxon>Viridiplantae</taxon>
        <taxon>Streptophyta</taxon>
        <taxon>Embryophyta</taxon>
        <taxon>Tracheophyta</taxon>
        <taxon>Spermatophyta</taxon>
        <taxon>Magnoliopsida</taxon>
        <taxon>Liliopsida</taxon>
        <taxon>Poales</taxon>
        <taxon>Poaceae</taxon>
        <taxon>PACMAD clade</taxon>
        <taxon>Chloridoideae</taxon>
        <taxon>Cynodonteae</taxon>
        <taxon>Eleusininae</taxon>
        <taxon>Eleusine</taxon>
    </lineage>
</organism>
<proteinExistence type="predicted"/>
<keyword evidence="1" id="KW-1133">Transmembrane helix</keyword>
<dbReference type="AlphaFoldDB" id="A0AAV5DBT7"/>
<reference evidence="3" key="1">
    <citation type="journal article" date="2018" name="DNA Res.">
        <title>Multiple hybrid de novo genome assembly of finger millet, an orphan allotetraploid crop.</title>
        <authorList>
            <person name="Hatakeyama M."/>
            <person name="Aluri S."/>
            <person name="Balachadran M.T."/>
            <person name="Sivarajan S.R."/>
            <person name="Patrignani A."/>
            <person name="Gruter S."/>
            <person name="Poveda L."/>
            <person name="Shimizu-Inatsugi R."/>
            <person name="Baeten J."/>
            <person name="Francoijs K.J."/>
            <person name="Nataraja K.N."/>
            <person name="Reddy Y.A.N."/>
            <person name="Phadnis S."/>
            <person name="Ravikumar R.L."/>
            <person name="Schlapbach R."/>
            <person name="Sreeman S.M."/>
            <person name="Shimizu K.K."/>
        </authorList>
    </citation>
    <scope>NUCLEOTIDE SEQUENCE</scope>
</reference>
<feature type="signal peptide" evidence="2">
    <location>
        <begin position="1"/>
        <end position="22"/>
    </location>
</feature>
<comment type="caution">
    <text evidence="3">The sequence shown here is derived from an EMBL/GenBank/DDBJ whole genome shotgun (WGS) entry which is preliminary data.</text>
</comment>
<gene>
    <name evidence="3" type="primary">ga25626</name>
    <name evidence="3" type="ORF">PR202_ga25626</name>
</gene>
<dbReference type="EMBL" id="BQKI01000015">
    <property type="protein sequence ID" value="GJN07766.1"/>
    <property type="molecule type" value="Genomic_DNA"/>
</dbReference>
<sequence length="200" mass="22444">MLAYHLVFALAVLFIPPNHLHPQCDRHLLPTLPLLPPLPPRCRLCLPRDPHLHLCALASRQRRLRARASLRHRHHGQEQATAPGPHRHDLHARRLLLLLRPMRHRVVCSSRPPLSRRGGGGGSLGLELSSRLLVGAVLVCILACIHLLGLLVGSKKYYACKAFHNQQIDRMAPYEYLGGYLGEYVPLNSNIQMENLELGA</sequence>
<protein>
    <submittedName>
        <fullName evidence="3">Uncharacterized protein</fullName>
    </submittedName>
</protein>